<evidence type="ECO:0000313" key="8">
    <source>
        <dbReference type="EMBL" id="CBI01641.1"/>
    </source>
</evidence>
<keyword evidence="6 8" id="KW-0456">Lyase</keyword>
<dbReference type="InterPro" id="IPR020810">
    <property type="entry name" value="Enolase_C"/>
</dbReference>
<dbReference type="SUPFAM" id="SSF51604">
    <property type="entry name" value="Enolase C-terminal domain-like"/>
    <property type="match status" value="1"/>
</dbReference>
<dbReference type="GO" id="GO:0006096">
    <property type="term" value="P:glycolytic process"/>
    <property type="evidence" value="ECO:0007669"/>
    <property type="project" value="UniProtKB-UniPathway"/>
</dbReference>
<gene>
    <name evidence="8" type="ORF">CARN4_1962</name>
</gene>
<dbReference type="EC" id="4.2.1.11" evidence="3"/>
<organism evidence="8">
    <name type="scientific">mine drainage metagenome</name>
    <dbReference type="NCBI Taxonomy" id="410659"/>
    <lineage>
        <taxon>unclassified sequences</taxon>
        <taxon>metagenomes</taxon>
        <taxon>ecological metagenomes</taxon>
    </lineage>
</organism>
<dbReference type="InterPro" id="IPR036849">
    <property type="entry name" value="Enolase-like_C_sf"/>
</dbReference>
<evidence type="ECO:0000259" key="7">
    <source>
        <dbReference type="SMART" id="SM01192"/>
    </source>
</evidence>
<dbReference type="SFLD" id="SFLDS00001">
    <property type="entry name" value="Enolase"/>
    <property type="match status" value="1"/>
</dbReference>
<dbReference type="GO" id="GO:0000015">
    <property type="term" value="C:phosphopyruvate hydratase complex"/>
    <property type="evidence" value="ECO:0007669"/>
    <property type="project" value="InterPro"/>
</dbReference>
<dbReference type="SUPFAM" id="SSF54826">
    <property type="entry name" value="Enolase N-terminal domain-like"/>
    <property type="match status" value="1"/>
</dbReference>
<dbReference type="PANTHER" id="PTHR11902:SF1">
    <property type="entry name" value="ENOLASE"/>
    <property type="match status" value="1"/>
</dbReference>
<sequence>MSIGDPRALDHDLVDLDGTRDRSNLGANAMVAASMSFWRAAAASQRVPLWRYFSSERSASIPVPLFNVINGGAHAVGGLRLQEMMLVPHGLKAIGERIRCGAEIYAALRREFATRGLSTAVGDEGGLVYTNGRATDAIAILCTAIEKAGYHVGTDVSLAIDAAANGFCDDDGIYSPEPGLRYSSDEMNAWWCTLIASAPIVMLEDPLGEDDVDAWVSLTKRVGEKLIIVGDDNFVTDPLRIRNAIRVGAANAALLKPNQIGTISETLEAAAEARRGGYSVVVSHRSGETADSFISDFAVGIGADYIKAGAPVRSERVEKYNRLLEIYEECKRT</sequence>
<comment type="caution">
    <text evidence="8">The sequence shown here is derived from an EMBL/GenBank/DDBJ whole genome shotgun (WGS) entry which is preliminary data.</text>
</comment>
<dbReference type="PRINTS" id="PR00148">
    <property type="entry name" value="ENOLASE"/>
</dbReference>
<proteinExistence type="inferred from homology"/>
<evidence type="ECO:0000256" key="4">
    <source>
        <dbReference type="ARBA" id="ARBA00022842"/>
    </source>
</evidence>
<dbReference type="GO" id="GO:0004634">
    <property type="term" value="F:phosphopyruvate hydratase activity"/>
    <property type="evidence" value="ECO:0007669"/>
    <property type="project" value="UniProtKB-EC"/>
</dbReference>
<comment type="similarity">
    <text evidence="2">Belongs to the enolase family.</text>
</comment>
<dbReference type="AlphaFoldDB" id="E6Q381"/>
<reference evidence="8" key="1">
    <citation type="submission" date="2009-10" db="EMBL/GenBank/DDBJ databases">
        <title>Diversity of trophic interactions inside an arsenic-rich microbial ecosystem.</title>
        <authorList>
            <person name="Bertin P.N."/>
            <person name="Heinrich-Salmeron A."/>
            <person name="Pelletier E."/>
            <person name="Goulhen-Chollet F."/>
            <person name="Arsene-Ploetze F."/>
            <person name="Gallien S."/>
            <person name="Calteau A."/>
            <person name="Vallenet D."/>
            <person name="Casiot C."/>
            <person name="Chane-Woon-Ming B."/>
            <person name="Giloteaux L."/>
            <person name="Barakat M."/>
            <person name="Bonnefoy V."/>
            <person name="Bruneel O."/>
            <person name="Chandler M."/>
            <person name="Cleiss J."/>
            <person name="Duran R."/>
            <person name="Elbaz-Poulichet F."/>
            <person name="Fonknechten N."/>
            <person name="Lauga B."/>
            <person name="Mornico D."/>
            <person name="Ortet P."/>
            <person name="Schaeffer C."/>
            <person name="Siguier P."/>
            <person name="Alexander Thil Smith A."/>
            <person name="Van Dorsselaer A."/>
            <person name="Weissenbach J."/>
            <person name="Medigue C."/>
            <person name="Le Paslier D."/>
        </authorList>
    </citation>
    <scope>NUCLEOTIDE SEQUENCE</scope>
</reference>
<protein>
    <recommendedName>
        <fullName evidence="3">phosphopyruvate hydratase</fullName>
        <ecNumber evidence="3">4.2.1.11</ecNumber>
    </recommendedName>
</protein>
<keyword evidence="4" id="KW-0460">Magnesium</keyword>
<dbReference type="Pfam" id="PF03952">
    <property type="entry name" value="Enolase_N"/>
    <property type="match status" value="1"/>
</dbReference>
<dbReference type="GO" id="GO:0000287">
    <property type="term" value="F:magnesium ion binding"/>
    <property type="evidence" value="ECO:0007669"/>
    <property type="project" value="InterPro"/>
</dbReference>
<dbReference type="Gene3D" id="3.30.390.10">
    <property type="entry name" value="Enolase-like, N-terminal domain"/>
    <property type="match status" value="1"/>
</dbReference>
<evidence type="ECO:0000256" key="1">
    <source>
        <dbReference type="ARBA" id="ARBA00005031"/>
    </source>
</evidence>
<dbReference type="PANTHER" id="PTHR11902">
    <property type="entry name" value="ENOLASE"/>
    <property type="match status" value="1"/>
</dbReference>
<dbReference type="SMART" id="SM01192">
    <property type="entry name" value="Enolase_C"/>
    <property type="match status" value="1"/>
</dbReference>
<evidence type="ECO:0000256" key="5">
    <source>
        <dbReference type="ARBA" id="ARBA00023152"/>
    </source>
</evidence>
<dbReference type="Gene3D" id="3.20.20.120">
    <property type="entry name" value="Enolase-like C-terminal domain"/>
    <property type="match status" value="1"/>
</dbReference>
<name>E6Q381_9ZZZZ</name>
<dbReference type="InterPro" id="IPR000941">
    <property type="entry name" value="Enolase"/>
</dbReference>
<dbReference type="EMBL" id="CABO01000019">
    <property type="protein sequence ID" value="CBI01641.1"/>
    <property type="molecule type" value="Genomic_DNA"/>
</dbReference>
<keyword evidence="5" id="KW-0324">Glycolysis</keyword>
<accession>E6Q381</accession>
<dbReference type="Pfam" id="PF00113">
    <property type="entry name" value="Enolase_C"/>
    <property type="match status" value="1"/>
</dbReference>
<comment type="pathway">
    <text evidence="1">Carbohydrate degradation; glycolysis; pyruvate from D-glyceraldehyde 3-phosphate: step 4/5.</text>
</comment>
<feature type="domain" description="Enolase C-terminal TIM barrel" evidence="7">
    <location>
        <begin position="58"/>
        <end position="332"/>
    </location>
</feature>
<dbReference type="InterPro" id="IPR020811">
    <property type="entry name" value="Enolase_N"/>
</dbReference>
<dbReference type="UniPathway" id="UPA00109">
    <property type="reaction ID" value="UER00187"/>
</dbReference>
<evidence type="ECO:0000256" key="3">
    <source>
        <dbReference type="ARBA" id="ARBA00012058"/>
    </source>
</evidence>
<evidence type="ECO:0000256" key="2">
    <source>
        <dbReference type="ARBA" id="ARBA00009604"/>
    </source>
</evidence>
<dbReference type="InterPro" id="IPR029017">
    <property type="entry name" value="Enolase-like_N"/>
</dbReference>
<evidence type="ECO:0000256" key="6">
    <source>
        <dbReference type="ARBA" id="ARBA00023239"/>
    </source>
</evidence>